<dbReference type="GO" id="GO:0005096">
    <property type="term" value="F:GTPase activator activity"/>
    <property type="evidence" value="ECO:0007669"/>
    <property type="project" value="UniProtKB-KW"/>
</dbReference>
<feature type="compositionally biased region" description="Low complexity" evidence="2">
    <location>
        <begin position="1266"/>
        <end position="1277"/>
    </location>
</feature>
<feature type="compositionally biased region" description="Basic and acidic residues" evidence="2">
    <location>
        <begin position="1283"/>
        <end position="1301"/>
    </location>
</feature>
<evidence type="ECO:0000313" key="4">
    <source>
        <dbReference type="EMBL" id="CAG7729868.1"/>
    </source>
</evidence>
<feature type="compositionally biased region" description="Low complexity" evidence="2">
    <location>
        <begin position="692"/>
        <end position="724"/>
    </location>
</feature>
<feature type="compositionally biased region" description="Polar residues" evidence="2">
    <location>
        <begin position="1542"/>
        <end position="1554"/>
    </location>
</feature>
<feature type="compositionally biased region" description="Polar residues" evidence="2">
    <location>
        <begin position="132"/>
        <end position="147"/>
    </location>
</feature>
<sequence>MERDRRKGSNKSSSSIAVKKERWLLTRKTWRYMSDAVGNFLPSDHRPGTSSDQPPTQITGQSPECLHGQECPVVTRVQGFSECTTISESLDVTLDAEHWFTAACDKQDHFLIWTGSGPPGIQSLSLHQQVNVQSVPSGNPTKSTSCGQDDDDVSECYDRDEYDEYEDEAVTQVRKSSLASSISSVISGLSFLRSHSCLPPQSPPPDGSQSGGWVRENKRVSVGVQTDPFPEETLNRLRRLHSSRDELLFGPGGSAGDGERVEESSVANSEKITPIRSAHSVTKDVACESDAKVMYESTSSGYSSCAPPLTSSASQPLSTSRSAKKDEDSAYSASISDTVMRYLRMVRKNSKVDKSDMDRFKTVNYDPSLRNIKSKNVTVEEALEHEKKRAQGLLPTTQTETSPHPPPPPPLEKPNRTRDSGDVPMSEKIEGEGRRKVLPSVGIQAGESLVRFLKLFHRRKVAEDLSSPSYCSSHSPTELASPRGSVATTQMSSSGSDNLESVSRRGGGSSARASFDTNFDPLDEYDDVFTPAHHQHLSRLPHVPQSASWKRKRDVETLQTTDRRKGQSQSSSKYQQPDRNTSRVIHGRGTDVRSRARWKEDEEWTVPSTSPSYLSPSSSPSHFGARVGEAPWNSDSPRPPSYSSSSSPPLPPPPPASDNELTQGQGRWLGSELSCLGSSAGSGQGTGTKLVSSPLSVMQKSKSSSSVLHQPSSSSSSASGNYSSQTAKLISKSKLWRSKKPAGPNQARATSTWTPQGQSGIWTSLLSGRQVILESTNVRRLSAEECTALQKVALAKLSSMNLGVDIKIPRPDKTSGASPGTSKPKRRPYLLKKKALSTGFFDSKREELNKEVASGLVFNIPLQQCLRNDRERRKAADSVEGSPAVPSSSPLSRQPHHSSRLSVSSDQTNKDKQIPSAGSAESLLWTERPQMFPADPDLPHHPPPDEDSEWGQVPDLVVACVKHLESFGLHTTGIFRVSSSLKRTRQLREEMDGGKEIVLGEEHSPHDVAALLKEFLRDLPEPLLCRELYEAFLRTQKIRNRKVQLECVQSLIQLLPVPNRDTLHALLALFAKVVDNCQDTRTRTGELIQGNKMEAYSLATLIAPNILPCMPLDSNVGSAEQNAILTRERRDSIDVVNYLITNYKQLFILPPDTLNQVYLELLDTNPEAVESILRTKFPAACQQCDDPADPTENVFEATEFSSDDAPKVLLRKREEIVHEGGGKGGTGLKGSVSHLNVYTTDLRTDSGRCRGGVDAGSREKIDGGADSDSSSTKSTSRWFRKSRSGEQKSRASSDSGSEKVKAGGRKKKDGMDECKRASSLDSVNLMRELGRTSKLQETRTAVGPTESRAQSKDRQRSSSDQGLKIPLDLNRRQSSPLLETSTKTSSEEGGGGGGVTGGVIKASLKIQMPLNIDDTDIPFIEEDNSSEAQAYIASSVSEPGNSPMTDDLCSTFPYEEIEARICLGVCPTKDPGNSSCAQVSNKVSTITGRLSGANQSTSHSAWPSPTRPPASISSNSFNAEVSPQTAHSSSASRRDGAVLEGVSSSRTTLPSHNLTRIDVRSYAQEPKGHGKETKGANIGGLIKSKTADFEKLATKSGDSTPHRVRVIKDRGEQESPVEPKLVTSFITSTAAASSSSPLGTRRRGKEPTVIAMSKSSIDLATSSSPAGPTWKRSEIIASPASKKPETFL</sequence>
<feature type="compositionally biased region" description="Low complexity" evidence="2">
    <location>
        <begin position="607"/>
        <end position="621"/>
    </location>
</feature>
<feature type="region of interest" description="Disordered" evidence="2">
    <location>
        <begin position="246"/>
        <end position="269"/>
    </location>
</feature>
<dbReference type="InterPro" id="IPR037863">
    <property type="entry name" value="RHOGAP6/36"/>
</dbReference>
<feature type="region of interest" description="Disordered" evidence="2">
    <location>
        <begin position="869"/>
        <end position="951"/>
    </location>
</feature>
<keyword evidence="5" id="KW-1185">Reference proteome</keyword>
<feature type="region of interest" description="Disordered" evidence="2">
    <location>
        <begin position="391"/>
        <end position="433"/>
    </location>
</feature>
<feature type="region of interest" description="Disordered" evidence="2">
    <location>
        <begin position="535"/>
        <end position="755"/>
    </location>
</feature>
<dbReference type="SMART" id="SM00324">
    <property type="entry name" value="RhoGAP"/>
    <property type="match status" value="1"/>
</dbReference>
<feature type="region of interest" description="Disordered" evidence="2">
    <location>
        <begin position="1246"/>
        <end position="1395"/>
    </location>
</feature>
<feature type="region of interest" description="Disordered" evidence="2">
    <location>
        <begin position="464"/>
        <end position="517"/>
    </location>
</feature>
<dbReference type="GO" id="GO:0007165">
    <property type="term" value="P:signal transduction"/>
    <property type="evidence" value="ECO:0007669"/>
    <property type="project" value="InterPro"/>
</dbReference>
<feature type="region of interest" description="Disordered" evidence="2">
    <location>
        <begin position="41"/>
        <end position="64"/>
    </location>
</feature>
<dbReference type="EMBL" id="CAJVCH010185476">
    <property type="protein sequence ID" value="CAG7729868.1"/>
    <property type="molecule type" value="Genomic_DNA"/>
</dbReference>
<feature type="region of interest" description="Disordered" evidence="2">
    <location>
        <begin position="298"/>
        <end position="332"/>
    </location>
</feature>
<feature type="compositionally biased region" description="Basic and acidic residues" evidence="2">
    <location>
        <begin position="553"/>
        <end position="565"/>
    </location>
</feature>
<dbReference type="Pfam" id="PF00620">
    <property type="entry name" value="RhoGAP"/>
    <property type="match status" value="1"/>
</dbReference>
<feature type="region of interest" description="Disordered" evidence="2">
    <location>
        <begin position="132"/>
        <end position="153"/>
    </location>
</feature>
<feature type="compositionally biased region" description="Low complexity" evidence="2">
    <location>
        <begin position="466"/>
        <end position="475"/>
    </location>
</feature>
<evidence type="ECO:0000259" key="3">
    <source>
        <dbReference type="PROSITE" id="PS50238"/>
    </source>
</evidence>
<dbReference type="PANTHER" id="PTHR12635:SF7">
    <property type="entry name" value="RHO GTPASE ACTIVATING PROTEIN 6-RELATED"/>
    <property type="match status" value="1"/>
</dbReference>
<reference evidence="4" key="1">
    <citation type="submission" date="2021-06" db="EMBL/GenBank/DDBJ databases">
        <authorList>
            <person name="Hodson N. C."/>
            <person name="Mongue J. A."/>
            <person name="Jaron S. K."/>
        </authorList>
    </citation>
    <scope>NUCLEOTIDE SEQUENCE</scope>
</reference>
<gene>
    <name evidence="4" type="ORF">AFUS01_LOCUS18558</name>
</gene>
<accession>A0A8J2K580</accession>
<proteinExistence type="predicted"/>
<feature type="region of interest" description="Disordered" evidence="2">
    <location>
        <begin position="1628"/>
        <end position="1688"/>
    </location>
</feature>
<feature type="compositionally biased region" description="Polar residues" evidence="2">
    <location>
        <begin position="1511"/>
        <end position="1531"/>
    </location>
</feature>
<feature type="compositionally biased region" description="Polar residues" evidence="2">
    <location>
        <begin position="298"/>
        <end position="321"/>
    </location>
</feature>
<feature type="compositionally biased region" description="Polar residues" evidence="2">
    <location>
        <begin position="1653"/>
        <end position="1666"/>
    </location>
</feature>
<evidence type="ECO:0000313" key="5">
    <source>
        <dbReference type="Proteomes" id="UP000708208"/>
    </source>
</evidence>
<comment type="caution">
    <text evidence="4">The sequence shown here is derived from an EMBL/GenBank/DDBJ whole genome shotgun (WGS) entry which is preliminary data.</text>
</comment>
<evidence type="ECO:0000256" key="2">
    <source>
        <dbReference type="SAM" id="MobiDB-lite"/>
    </source>
</evidence>
<dbReference type="InterPro" id="IPR000198">
    <property type="entry name" value="RhoGAP_dom"/>
</dbReference>
<feature type="compositionally biased region" description="Polar residues" evidence="2">
    <location>
        <begin position="1490"/>
        <end position="1503"/>
    </location>
</feature>
<feature type="compositionally biased region" description="Basic and acidic residues" evidence="2">
    <location>
        <begin position="588"/>
        <end position="600"/>
    </location>
</feature>
<protein>
    <recommendedName>
        <fullName evidence="3">Rho-GAP domain-containing protein</fullName>
    </recommendedName>
</protein>
<organism evidence="4 5">
    <name type="scientific">Allacma fusca</name>
    <dbReference type="NCBI Taxonomy" id="39272"/>
    <lineage>
        <taxon>Eukaryota</taxon>
        <taxon>Metazoa</taxon>
        <taxon>Ecdysozoa</taxon>
        <taxon>Arthropoda</taxon>
        <taxon>Hexapoda</taxon>
        <taxon>Collembola</taxon>
        <taxon>Symphypleona</taxon>
        <taxon>Sminthuridae</taxon>
        <taxon>Allacma</taxon>
    </lineage>
</organism>
<feature type="compositionally biased region" description="Polar residues" evidence="2">
    <location>
        <begin position="486"/>
        <end position="501"/>
    </location>
</feature>
<feature type="compositionally biased region" description="Pro residues" evidence="2">
    <location>
        <begin position="403"/>
        <end position="412"/>
    </location>
</feature>
<feature type="compositionally biased region" description="Basic and acidic residues" evidence="2">
    <location>
        <begin position="413"/>
        <end position="433"/>
    </location>
</feature>
<dbReference type="PROSITE" id="PS50238">
    <property type="entry name" value="RHOGAP"/>
    <property type="match status" value="1"/>
</dbReference>
<feature type="region of interest" description="Disordered" evidence="2">
    <location>
        <begin position="1490"/>
        <end position="1577"/>
    </location>
</feature>
<feature type="compositionally biased region" description="Polar residues" evidence="2">
    <location>
        <begin position="48"/>
        <end position="62"/>
    </location>
</feature>
<feature type="domain" description="Rho-GAP" evidence="3">
    <location>
        <begin position="936"/>
        <end position="1147"/>
    </location>
</feature>
<dbReference type="PANTHER" id="PTHR12635">
    <property type="entry name" value="RHO-GTPASE-ACTIVATING PROTEIN 6 FAMILY MEMBER"/>
    <property type="match status" value="1"/>
</dbReference>
<feature type="region of interest" description="Disordered" evidence="2">
    <location>
        <begin position="807"/>
        <end position="829"/>
    </location>
</feature>
<feature type="compositionally biased region" description="Polar residues" evidence="2">
    <location>
        <begin position="1372"/>
        <end position="1383"/>
    </location>
</feature>
<name>A0A8J2K580_9HEXA</name>
<keyword evidence="1" id="KW-0343">GTPase activation</keyword>
<dbReference type="Proteomes" id="UP000708208">
    <property type="component" value="Unassembled WGS sequence"/>
</dbReference>
<evidence type="ECO:0000256" key="1">
    <source>
        <dbReference type="ARBA" id="ARBA00022468"/>
    </source>
</evidence>
<dbReference type="OrthoDB" id="10024839at2759"/>
<feature type="compositionally biased region" description="Basic and acidic residues" evidence="2">
    <location>
        <begin position="1309"/>
        <end position="1318"/>
    </location>
</feature>
<feature type="compositionally biased region" description="Basic and acidic residues" evidence="2">
    <location>
        <begin position="1328"/>
        <end position="1337"/>
    </location>
</feature>